<protein>
    <recommendedName>
        <fullName evidence="3">Ricin B lectin domain-containing protein</fullName>
    </recommendedName>
</protein>
<dbReference type="RefSeq" id="WP_115532665.1">
    <property type="nucleotide sequence ID" value="NZ_QRGA01000003.1"/>
</dbReference>
<evidence type="ECO:0000313" key="2">
    <source>
        <dbReference type="Proteomes" id="UP000256838"/>
    </source>
</evidence>
<evidence type="ECO:0000313" key="1">
    <source>
        <dbReference type="EMBL" id="RDU99997.1"/>
    </source>
</evidence>
<proteinExistence type="predicted"/>
<dbReference type="Proteomes" id="UP000256838">
    <property type="component" value="Unassembled WGS sequence"/>
</dbReference>
<gene>
    <name evidence="1" type="ORF">DWV00_06335</name>
</gene>
<keyword evidence="2" id="KW-1185">Reference proteome</keyword>
<dbReference type="InterPro" id="IPR008999">
    <property type="entry name" value="Actin-crosslinking"/>
</dbReference>
<evidence type="ECO:0008006" key="3">
    <source>
        <dbReference type="Google" id="ProtNLM"/>
    </source>
</evidence>
<dbReference type="Gene3D" id="2.80.10.50">
    <property type="match status" value="1"/>
</dbReference>
<dbReference type="SUPFAM" id="SSF50405">
    <property type="entry name" value="Actin-crosslinking proteins"/>
    <property type="match status" value="1"/>
</dbReference>
<organism evidence="1 2">
    <name type="scientific">Trinickia dinghuensis</name>
    <dbReference type="NCBI Taxonomy" id="2291023"/>
    <lineage>
        <taxon>Bacteria</taxon>
        <taxon>Pseudomonadati</taxon>
        <taxon>Pseudomonadota</taxon>
        <taxon>Betaproteobacteria</taxon>
        <taxon>Burkholderiales</taxon>
        <taxon>Burkholderiaceae</taxon>
        <taxon>Trinickia</taxon>
    </lineage>
</organism>
<accession>A0A3D8K3F3</accession>
<comment type="caution">
    <text evidence="1">The sequence shown here is derived from an EMBL/GenBank/DDBJ whole genome shotgun (WGS) entry which is preliminary data.</text>
</comment>
<dbReference type="EMBL" id="QRGA01000003">
    <property type="protein sequence ID" value="RDU99997.1"/>
    <property type="molecule type" value="Genomic_DNA"/>
</dbReference>
<dbReference type="CDD" id="cd00257">
    <property type="entry name" value="beta-trefoil_FSCN-like"/>
    <property type="match status" value="1"/>
</dbReference>
<sequence length="141" mass="15600">MDFETIYLMTENGRFVCTDQFGDLTIKNDRADASCRQRAGWGAGESTVVLYNPAADRFWAVAPDPATPHVDGLVTAQKNEWTTFNYEFADADRTSMTLRTVNGDYVSRIDIGRPQAYLAASATNAGEASRFRVIRFADDAA</sequence>
<name>A0A3D8K3F3_9BURK</name>
<dbReference type="AlphaFoldDB" id="A0A3D8K3F3"/>
<dbReference type="OrthoDB" id="9098176at2"/>
<reference evidence="1 2" key="1">
    <citation type="submission" date="2018-08" db="EMBL/GenBank/DDBJ databases">
        <title>Paraburkholderia sp. DHOM06 isolated from forest soil.</title>
        <authorList>
            <person name="Gao Z.-H."/>
            <person name="Qiu L.-H."/>
        </authorList>
    </citation>
    <scope>NUCLEOTIDE SEQUENCE [LARGE SCALE GENOMIC DNA]</scope>
    <source>
        <strain evidence="1 2">DHOM06</strain>
    </source>
</reference>